<sequence>MKVYSVIISTFLLVAGTLAGFSADSGVIQVNDKNFDDIVVNSDKWSLVDYYADWCRHCQSLHPIYDQLGALFKDEDTVQILRINGDKDGRKTTRKYEVDGFPMVQMYHGKDEPITFEGSRDLQSLSNFVQSVANVRLPVSQGSEDYVSDVVQLNDLNFQEKVFSNTKPTIVAFTASWCGHCVKLSPTWEKLANRVYANDLETSLQIGEVKTTEEPSEKLMEQFGVKGFPTILFFDPLGPPSKEDGLRRPVQYSGDRSLESLIEFINENAGLHRTTTGQLSSNGGTVQKLNTLINEKLHQSEEASLSSAISLLKDIDELVKVSSSSFASQYISKADDLSMVPYYKKLVNKIINGEDEFFKKEHARLTKIVTTNSRNLQEKTVDSMQKRINILKSFIDN</sequence>
<dbReference type="SUPFAM" id="SSF47933">
    <property type="entry name" value="ERP29 C domain-like"/>
    <property type="match status" value="1"/>
</dbReference>
<feature type="domain" description="Thioredoxin" evidence="8">
    <location>
        <begin position="126"/>
        <end position="270"/>
    </location>
</feature>
<dbReference type="Proteomes" id="UP000837801">
    <property type="component" value="Unassembled WGS sequence"/>
</dbReference>
<evidence type="ECO:0000313" key="9">
    <source>
        <dbReference type="EMBL" id="CAH2352346.1"/>
    </source>
</evidence>
<dbReference type="PANTHER" id="PTHR45672:SF11">
    <property type="entry name" value="PROTEIN DISULFIDE-ISOMERASE C17H9.14C"/>
    <property type="match status" value="1"/>
</dbReference>
<keyword evidence="6" id="KW-0676">Redox-active center</keyword>
<dbReference type="GO" id="GO:0006457">
    <property type="term" value="P:protein folding"/>
    <property type="evidence" value="ECO:0007669"/>
    <property type="project" value="TreeGrafter"/>
</dbReference>
<dbReference type="OrthoDB" id="10264505at2759"/>
<dbReference type="EC" id="5.3.4.1" evidence="3"/>
<dbReference type="PANTHER" id="PTHR45672">
    <property type="entry name" value="PROTEIN DISULFIDE-ISOMERASE C17H9.14C-RELATED"/>
    <property type="match status" value="1"/>
</dbReference>
<evidence type="ECO:0000256" key="6">
    <source>
        <dbReference type="ARBA" id="ARBA00023284"/>
    </source>
</evidence>
<organism evidence="9 10">
    <name type="scientific">[Candida] railenensis</name>
    <dbReference type="NCBI Taxonomy" id="45579"/>
    <lineage>
        <taxon>Eukaryota</taxon>
        <taxon>Fungi</taxon>
        <taxon>Dikarya</taxon>
        <taxon>Ascomycota</taxon>
        <taxon>Saccharomycotina</taxon>
        <taxon>Pichiomycetes</taxon>
        <taxon>Debaryomycetaceae</taxon>
        <taxon>Kurtzmaniella</taxon>
    </lineage>
</organism>
<dbReference type="AlphaFoldDB" id="A0A9P0QPK3"/>
<dbReference type="PRINTS" id="PR00421">
    <property type="entry name" value="THIOREDOXIN"/>
</dbReference>
<dbReference type="InterPro" id="IPR017937">
    <property type="entry name" value="Thioredoxin_CS"/>
</dbReference>
<feature type="signal peptide" evidence="7">
    <location>
        <begin position="1"/>
        <end position="19"/>
    </location>
</feature>
<dbReference type="GO" id="GO:0003756">
    <property type="term" value="F:protein disulfide isomerase activity"/>
    <property type="evidence" value="ECO:0007669"/>
    <property type="project" value="UniProtKB-EC"/>
</dbReference>
<keyword evidence="4" id="KW-1015">Disulfide bond</keyword>
<dbReference type="InterPro" id="IPR036249">
    <property type="entry name" value="Thioredoxin-like_sf"/>
</dbReference>
<dbReference type="InterPro" id="IPR036356">
    <property type="entry name" value="ERp29_C_sf"/>
</dbReference>
<dbReference type="GO" id="GO:0005783">
    <property type="term" value="C:endoplasmic reticulum"/>
    <property type="evidence" value="ECO:0007669"/>
    <property type="project" value="InterPro"/>
</dbReference>
<dbReference type="Gene3D" id="1.20.1150.12">
    <property type="entry name" value="Endoplasmic reticulum resident protein 29, C-terminal domain"/>
    <property type="match status" value="1"/>
</dbReference>
<dbReference type="InterPro" id="IPR051063">
    <property type="entry name" value="PDI"/>
</dbReference>
<evidence type="ECO:0000256" key="2">
    <source>
        <dbReference type="ARBA" id="ARBA00006347"/>
    </source>
</evidence>
<evidence type="ECO:0000256" key="7">
    <source>
        <dbReference type="SAM" id="SignalP"/>
    </source>
</evidence>
<comment type="catalytic activity">
    <reaction evidence="1">
        <text>Catalyzes the rearrangement of -S-S- bonds in proteins.</text>
        <dbReference type="EC" id="5.3.4.1"/>
    </reaction>
</comment>
<proteinExistence type="inferred from homology"/>
<dbReference type="PROSITE" id="PS51352">
    <property type="entry name" value="THIOREDOXIN_2"/>
    <property type="match status" value="2"/>
</dbReference>
<dbReference type="InterPro" id="IPR011679">
    <property type="entry name" value="ERp29_C"/>
</dbReference>
<reference evidence="9" key="1">
    <citation type="submission" date="2022-03" db="EMBL/GenBank/DDBJ databases">
        <authorList>
            <person name="Legras J.-L."/>
            <person name="Devillers H."/>
            <person name="Grondin C."/>
        </authorList>
    </citation>
    <scope>NUCLEOTIDE SEQUENCE</scope>
    <source>
        <strain evidence="9">CLIB 1423</strain>
    </source>
</reference>
<evidence type="ECO:0000256" key="4">
    <source>
        <dbReference type="ARBA" id="ARBA00023157"/>
    </source>
</evidence>
<keyword evidence="7" id="KW-0732">Signal</keyword>
<evidence type="ECO:0000313" key="10">
    <source>
        <dbReference type="Proteomes" id="UP000837801"/>
    </source>
</evidence>
<keyword evidence="10" id="KW-1185">Reference proteome</keyword>
<evidence type="ECO:0000256" key="3">
    <source>
        <dbReference type="ARBA" id="ARBA00012723"/>
    </source>
</evidence>
<keyword evidence="5" id="KW-0413">Isomerase</keyword>
<comment type="similarity">
    <text evidence="2">Belongs to the protein disulfide isomerase family.</text>
</comment>
<protein>
    <recommendedName>
        <fullName evidence="3">protein disulfide-isomerase</fullName>
        <ecNumber evidence="3">5.3.4.1</ecNumber>
    </recommendedName>
</protein>
<dbReference type="EMBL" id="CAKXYY010000006">
    <property type="protein sequence ID" value="CAH2352346.1"/>
    <property type="molecule type" value="Genomic_DNA"/>
</dbReference>
<dbReference type="Pfam" id="PF07749">
    <property type="entry name" value="ERp29"/>
    <property type="match status" value="1"/>
</dbReference>
<dbReference type="Pfam" id="PF00085">
    <property type="entry name" value="Thioredoxin"/>
    <property type="match status" value="2"/>
</dbReference>
<dbReference type="Gene3D" id="3.40.30.10">
    <property type="entry name" value="Glutaredoxin"/>
    <property type="match status" value="2"/>
</dbReference>
<dbReference type="PROSITE" id="PS00194">
    <property type="entry name" value="THIOREDOXIN_1"/>
    <property type="match status" value="1"/>
</dbReference>
<evidence type="ECO:0000256" key="5">
    <source>
        <dbReference type="ARBA" id="ARBA00023235"/>
    </source>
</evidence>
<comment type="caution">
    <text evidence="9">The sequence shown here is derived from an EMBL/GenBank/DDBJ whole genome shotgun (WGS) entry which is preliminary data.</text>
</comment>
<feature type="domain" description="Thioredoxin" evidence="8">
    <location>
        <begin position="12"/>
        <end position="125"/>
    </location>
</feature>
<dbReference type="SUPFAM" id="SSF52833">
    <property type="entry name" value="Thioredoxin-like"/>
    <property type="match status" value="2"/>
</dbReference>
<accession>A0A9P0QPK3</accession>
<dbReference type="InterPro" id="IPR013766">
    <property type="entry name" value="Thioredoxin_domain"/>
</dbReference>
<evidence type="ECO:0000259" key="8">
    <source>
        <dbReference type="PROSITE" id="PS51352"/>
    </source>
</evidence>
<name>A0A9P0QPK3_9ASCO</name>
<gene>
    <name evidence="9" type="ORF">CLIB1423_06S04324</name>
</gene>
<feature type="chain" id="PRO_5040418674" description="protein disulfide-isomerase" evidence="7">
    <location>
        <begin position="20"/>
        <end position="397"/>
    </location>
</feature>
<evidence type="ECO:0000256" key="1">
    <source>
        <dbReference type="ARBA" id="ARBA00001182"/>
    </source>
</evidence>